<dbReference type="Gene3D" id="3.10.350.10">
    <property type="entry name" value="LysM domain"/>
    <property type="match status" value="1"/>
</dbReference>
<dbReference type="Pfam" id="PF01476">
    <property type="entry name" value="LysM"/>
    <property type="match status" value="1"/>
</dbReference>
<dbReference type="SUPFAM" id="SSF54106">
    <property type="entry name" value="LysM domain"/>
    <property type="match status" value="1"/>
</dbReference>
<feature type="compositionally biased region" description="Low complexity" evidence="1">
    <location>
        <begin position="306"/>
        <end position="321"/>
    </location>
</feature>
<evidence type="ECO:0000256" key="1">
    <source>
        <dbReference type="SAM" id="MobiDB-lite"/>
    </source>
</evidence>
<dbReference type="InterPro" id="IPR018392">
    <property type="entry name" value="LysM"/>
</dbReference>
<evidence type="ECO:0000313" key="4">
    <source>
        <dbReference type="Proteomes" id="UP001341444"/>
    </source>
</evidence>
<organism evidence="3 4">
    <name type="scientific">Heyndrickxia acidicola</name>
    <dbReference type="NCBI Taxonomy" id="209389"/>
    <lineage>
        <taxon>Bacteria</taxon>
        <taxon>Bacillati</taxon>
        <taxon>Bacillota</taxon>
        <taxon>Bacilli</taxon>
        <taxon>Bacillales</taxon>
        <taxon>Bacillaceae</taxon>
        <taxon>Heyndrickxia</taxon>
    </lineage>
</organism>
<sequence>MKIHIVQKGDTLWNISKKYGVNFEELKKMNAQLSNPEMIMPGMKIKVPTSGGSVKKESIIPKKEMPKAVHPYAQQQTPTIPVQKEMPKKEMPKKEMPIQKEAPKKEMPIQKEPIYTPKMPQPIVPEIDINNYYLTNMTQMQTQPQYIPPAPPPPPPPKKEKPESIEMYKMPVQEECYDMYPYPHVMPAYNDCGCGGGTPYPYPYPQQSWQAVPMMPQVQGMMIDPMTQSAEHGTWMYQMEESSSSSSSMPMMGHHMLKQPYAGHQIEEYPHVQPEYHAYPQQNIQYQQFVAPQGFSGISDGQSYDQHYQQPHGYQQGHPQQGYAPQRYVQQGYVPQEYAQHAPQEYAQHAPQEYTQQGYAPQEYVQQGYGQYNSPSYPVQGWNSAPASYSGAPQYGQVPAYNPYGQQYRSSYGQPFQGGYSPGVYQNQQEEDED</sequence>
<dbReference type="CDD" id="cd00118">
    <property type="entry name" value="LysM"/>
    <property type="match status" value="1"/>
</dbReference>
<dbReference type="SMART" id="SM00257">
    <property type="entry name" value="LysM"/>
    <property type="match status" value="1"/>
</dbReference>
<dbReference type="PROSITE" id="PS51782">
    <property type="entry name" value="LYSM"/>
    <property type="match status" value="1"/>
</dbReference>
<comment type="caution">
    <text evidence="3">The sequence shown here is derived from an EMBL/GenBank/DDBJ whole genome shotgun (WGS) entry which is preliminary data.</text>
</comment>
<dbReference type="NCBIfam" id="TIGR02899">
    <property type="entry name" value="spore_safA"/>
    <property type="match status" value="1"/>
</dbReference>
<feature type="compositionally biased region" description="Polar residues" evidence="1">
    <location>
        <begin position="404"/>
        <end position="414"/>
    </location>
</feature>
<evidence type="ECO:0000259" key="2">
    <source>
        <dbReference type="PROSITE" id="PS51782"/>
    </source>
</evidence>
<gene>
    <name evidence="3" type="primary">safA</name>
    <name evidence="3" type="ORF">P4T90_17130</name>
</gene>
<evidence type="ECO:0000313" key="3">
    <source>
        <dbReference type="EMBL" id="MED1204771.1"/>
    </source>
</evidence>
<protein>
    <submittedName>
        <fullName evidence="3">SafA/ExsA family spore coat assembly protein</fullName>
    </submittedName>
</protein>
<dbReference type="EMBL" id="JARMAB010000026">
    <property type="protein sequence ID" value="MED1204771.1"/>
    <property type="molecule type" value="Genomic_DNA"/>
</dbReference>
<feature type="region of interest" description="Disordered" evidence="1">
    <location>
        <begin position="298"/>
        <end position="321"/>
    </location>
</feature>
<name>A0ABU6MLD1_9BACI</name>
<dbReference type="InterPro" id="IPR036779">
    <property type="entry name" value="LysM_dom_sf"/>
</dbReference>
<feature type="domain" description="LysM" evidence="2">
    <location>
        <begin position="2"/>
        <end position="47"/>
    </location>
</feature>
<reference evidence="3 4" key="1">
    <citation type="submission" date="2023-03" db="EMBL/GenBank/DDBJ databases">
        <title>Bacillus Genome Sequencing.</title>
        <authorList>
            <person name="Dunlap C."/>
        </authorList>
    </citation>
    <scope>NUCLEOTIDE SEQUENCE [LARGE SCALE GENOMIC DNA]</scope>
    <source>
        <strain evidence="3 4">B-23453</strain>
    </source>
</reference>
<feature type="region of interest" description="Disordered" evidence="1">
    <location>
        <begin position="393"/>
        <end position="434"/>
    </location>
</feature>
<keyword evidence="4" id="KW-1185">Reference proteome</keyword>
<dbReference type="InterPro" id="IPR014248">
    <property type="entry name" value="Spore_coat_assembly_SafA"/>
</dbReference>
<dbReference type="Proteomes" id="UP001341444">
    <property type="component" value="Unassembled WGS sequence"/>
</dbReference>
<dbReference type="RefSeq" id="WP_066261885.1">
    <property type="nucleotide sequence ID" value="NZ_JARMAB010000026.1"/>
</dbReference>
<accession>A0ABU6MLD1</accession>
<proteinExistence type="predicted"/>